<dbReference type="Proteomes" id="UP000024635">
    <property type="component" value="Unassembled WGS sequence"/>
</dbReference>
<accession>A0A016SW36</accession>
<evidence type="ECO:0000313" key="2">
    <source>
        <dbReference type="EMBL" id="EYB94524.1"/>
    </source>
</evidence>
<sequence>MFVKFFISLGVSDQPFEKIQKVFARDRLKWKSKLFKALQRAFQRQSKAAQRDQHLSNDENRITNDDFNNELEN</sequence>
<feature type="compositionally biased region" description="Basic and acidic residues" evidence="1">
    <location>
        <begin position="49"/>
        <end position="64"/>
    </location>
</feature>
<feature type="region of interest" description="Disordered" evidence="1">
    <location>
        <begin position="46"/>
        <end position="73"/>
    </location>
</feature>
<reference evidence="3" key="1">
    <citation type="journal article" date="2015" name="Nat. Genet.">
        <title>The genome and transcriptome of the zoonotic hookworm Ancylostoma ceylanicum identify infection-specific gene families.</title>
        <authorList>
            <person name="Schwarz E.M."/>
            <person name="Hu Y."/>
            <person name="Antoshechkin I."/>
            <person name="Miller M.M."/>
            <person name="Sternberg P.W."/>
            <person name="Aroian R.V."/>
        </authorList>
    </citation>
    <scope>NUCLEOTIDE SEQUENCE</scope>
    <source>
        <strain evidence="3">HY135</strain>
    </source>
</reference>
<protein>
    <submittedName>
        <fullName evidence="2">Uncharacterized protein</fullName>
    </submittedName>
</protein>
<dbReference type="AlphaFoldDB" id="A0A016SW36"/>
<keyword evidence="3" id="KW-1185">Reference proteome</keyword>
<gene>
    <name evidence="2" type="primary">Acey_s0170.g245</name>
    <name evidence="2" type="ORF">Y032_0170g245</name>
</gene>
<comment type="caution">
    <text evidence="2">The sequence shown here is derived from an EMBL/GenBank/DDBJ whole genome shotgun (WGS) entry which is preliminary data.</text>
</comment>
<organism evidence="2 3">
    <name type="scientific">Ancylostoma ceylanicum</name>
    <dbReference type="NCBI Taxonomy" id="53326"/>
    <lineage>
        <taxon>Eukaryota</taxon>
        <taxon>Metazoa</taxon>
        <taxon>Ecdysozoa</taxon>
        <taxon>Nematoda</taxon>
        <taxon>Chromadorea</taxon>
        <taxon>Rhabditida</taxon>
        <taxon>Rhabditina</taxon>
        <taxon>Rhabditomorpha</taxon>
        <taxon>Strongyloidea</taxon>
        <taxon>Ancylostomatidae</taxon>
        <taxon>Ancylostomatinae</taxon>
        <taxon>Ancylostoma</taxon>
    </lineage>
</organism>
<proteinExistence type="predicted"/>
<dbReference type="EMBL" id="JARK01001506">
    <property type="protein sequence ID" value="EYB94524.1"/>
    <property type="molecule type" value="Genomic_DNA"/>
</dbReference>
<evidence type="ECO:0000256" key="1">
    <source>
        <dbReference type="SAM" id="MobiDB-lite"/>
    </source>
</evidence>
<evidence type="ECO:0000313" key="3">
    <source>
        <dbReference type="Proteomes" id="UP000024635"/>
    </source>
</evidence>
<name>A0A016SW36_9BILA</name>